<dbReference type="SUPFAM" id="SSF51735">
    <property type="entry name" value="NAD(P)-binding Rossmann-fold domains"/>
    <property type="match status" value="1"/>
</dbReference>
<evidence type="ECO:0000256" key="5">
    <source>
        <dbReference type="ARBA" id="ARBA00033067"/>
    </source>
</evidence>
<comment type="similarity">
    <text evidence="2">Belongs to the NAD(P)-dependent epimerase/dehydratase family.</text>
</comment>
<dbReference type="PANTHER" id="PTHR43725">
    <property type="entry name" value="UDP-GLUCOSE 4-EPIMERASE"/>
    <property type="match status" value="1"/>
</dbReference>
<dbReference type="InterPro" id="IPR001509">
    <property type="entry name" value="Epimerase_deHydtase"/>
</dbReference>
<organism evidence="7 8">
    <name type="scientific">Tamaricihabitans halophyticus</name>
    <dbReference type="NCBI Taxonomy" id="1262583"/>
    <lineage>
        <taxon>Bacteria</taxon>
        <taxon>Bacillati</taxon>
        <taxon>Actinomycetota</taxon>
        <taxon>Actinomycetes</taxon>
        <taxon>Pseudonocardiales</taxon>
        <taxon>Pseudonocardiaceae</taxon>
        <taxon>Tamaricihabitans</taxon>
    </lineage>
</organism>
<accession>A0A4R2R5C5</accession>
<dbReference type="RefSeq" id="WP_132875518.1">
    <property type="nucleotide sequence ID" value="NZ_SLXQ01000001.1"/>
</dbReference>
<evidence type="ECO:0000256" key="1">
    <source>
        <dbReference type="ARBA" id="ARBA00004947"/>
    </source>
</evidence>
<evidence type="ECO:0000256" key="3">
    <source>
        <dbReference type="ARBA" id="ARBA00018569"/>
    </source>
</evidence>
<proteinExistence type="inferred from homology"/>
<protein>
    <recommendedName>
        <fullName evidence="3">UDP-glucose 4-epimerase</fullName>
    </recommendedName>
    <alternativeName>
        <fullName evidence="5">Galactowaldenase</fullName>
    </alternativeName>
    <alternativeName>
        <fullName evidence="4">UDP-galactose 4-epimerase</fullName>
    </alternativeName>
</protein>
<evidence type="ECO:0000313" key="8">
    <source>
        <dbReference type="Proteomes" id="UP000294911"/>
    </source>
</evidence>
<dbReference type="AlphaFoldDB" id="A0A4R2R5C5"/>
<comment type="pathway">
    <text evidence="1">Carbohydrate metabolism; galactose metabolism.</text>
</comment>
<dbReference type="Gene3D" id="3.90.25.10">
    <property type="entry name" value="UDP-galactose 4-epimerase, domain 1"/>
    <property type="match status" value="1"/>
</dbReference>
<evidence type="ECO:0000313" key="7">
    <source>
        <dbReference type="EMBL" id="TCP56989.1"/>
    </source>
</evidence>
<evidence type="ECO:0000259" key="6">
    <source>
        <dbReference type="Pfam" id="PF01370"/>
    </source>
</evidence>
<dbReference type="Proteomes" id="UP000294911">
    <property type="component" value="Unassembled WGS sequence"/>
</dbReference>
<sequence>MRVLVTGAAGFLGRAVSRALAARGHEVVALVHSNGVVPHASEVLSGDLLIPGTLRAAVRNIDAVCHLAAATRVRESFEQPAHYWRLNMTGTLNLLDAVSAVSTPSQPIRLVLASTAAVYGVPELQPITEDVVPVPLSPYGASKLAADQATAQVAALGSIGAVSLRSFNVAGAVDGVPDEDLSRVIPRVLAVQIGHATEMVVNGDGGVVRDYVHVADMAHAFLLALDACEPGAWRAYNVGSGQHVRVADVLAATEKATGRPVRTRYRPPANEPEILLADSTRIMRELGWQPRRSEISQIVADGWNALTGKYSTPE</sequence>
<dbReference type="Pfam" id="PF01370">
    <property type="entry name" value="Epimerase"/>
    <property type="match status" value="1"/>
</dbReference>
<dbReference type="Gene3D" id="3.40.50.720">
    <property type="entry name" value="NAD(P)-binding Rossmann-like Domain"/>
    <property type="match status" value="1"/>
</dbReference>
<dbReference type="PANTHER" id="PTHR43725:SF53">
    <property type="entry name" value="UDP-ARABINOSE 4-EPIMERASE 1"/>
    <property type="match status" value="1"/>
</dbReference>
<reference evidence="7 8" key="1">
    <citation type="submission" date="2019-03" db="EMBL/GenBank/DDBJ databases">
        <title>Genomic Encyclopedia of Type Strains, Phase IV (KMG-IV): sequencing the most valuable type-strain genomes for metagenomic binning, comparative biology and taxonomic classification.</title>
        <authorList>
            <person name="Goeker M."/>
        </authorList>
    </citation>
    <scope>NUCLEOTIDE SEQUENCE [LARGE SCALE GENOMIC DNA]</scope>
    <source>
        <strain evidence="7 8">DSM 45765</strain>
    </source>
</reference>
<evidence type="ECO:0000256" key="2">
    <source>
        <dbReference type="ARBA" id="ARBA00007637"/>
    </source>
</evidence>
<dbReference type="InterPro" id="IPR036291">
    <property type="entry name" value="NAD(P)-bd_dom_sf"/>
</dbReference>
<dbReference type="EMBL" id="SLXQ01000001">
    <property type="protein sequence ID" value="TCP56989.1"/>
    <property type="molecule type" value="Genomic_DNA"/>
</dbReference>
<evidence type="ECO:0000256" key="4">
    <source>
        <dbReference type="ARBA" id="ARBA00031367"/>
    </source>
</evidence>
<dbReference type="OrthoDB" id="9779041at2"/>
<dbReference type="GO" id="GO:0033499">
    <property type="term" value="P:galactose catabolic process via UDP-galactose, Leloir pathway"/>
    <property type="evidence" value="ECO:0007669"/>
    <property type="project" value="TreeGrafter"/>
</dbReference>
<keyword evidence="8" id="KW-1185">Reference proteome</keyword>
<feature type="domain" description="NAD-dependent epimerase/dehydratase" evidence="6">
    <location>
        <begin position="3"/>
        <end position="239"/>
    </location>
</feature>
<comment type="caution">
    <text evidence="7">The sequence shown here is derived from an EMBL/GenBank/DDBJ whole genome shotgun (WGS) entry which is preliminary data.</text>
</comment>
<name>A0A4R2R5C5_9PSEU</name>
<gene>
    <name evidence="7" type="ORF">EV191_101939</name>
</gene>